<dbReference type="InterPro" id="IPR011042">
    <property type="entry name" value="6-blade_b-propeller_TolB-like"/>
</dbReference>
<evidence type="ECO:0000313" key="1">
    <source>
        <dbReference type="EMBL" id="HEF66460.1"/>
    </source>
</evidence>
<dbReference type="Gene3D" id="2.120.10.30">
    <property type="entry name" value="TolB, C-terminal domain"/>
    <property type="match status" value="1"/>
</dbReference>
<gene>
    <name evidence="1" type="ORF">ENP47_12820</name>
</gene>
<dbReference type="AlphaFoldDB" id="A0A7C1JMG5"/>
<protein>
    <submittedName>
        <fullName evidence="1">Peptidase domain-containing protein</fullName>
    </submittedName>
</protein>
<reference evidence="1" key="1">
    <citation type="journal article" date="2020" name="mSystems">
        <title>Genome- and Community-Level Interaction Insights into Carbon Utilization and Element Cycling Functions of Hydrothermarchaeota in Hydrothermal Sediment.</title>
        <authorList>
            <person name="Zhou Z."/>
            <person name="Liu Y."/>
            <person name="Xu W."/>
            <person name="Pan J."/>
            <person name="Luo Z.H."/>
            <person name="Li M."/>
        </authorList>
    </citation>
    <scope>NUCLEOTIDE SEQUENCE [LARGE SCALE GENOMIC DNA]</scope>
    <source>
        <strain evidence="1">SpSt-222</strain>
    </source>
</reference>
<sequence>MRGARSALLMFIVLTVTVPLGASAQEATPVWWSLAGIDRDRALVLVNGDGRVRTALVQGMPVTEVVWSPEGGRLAFTGLQNGVPVVGIATTGSPPRAWVLAPGRDPAWSADGRWLAWRDGDEVVIATREGELVRRVAVGANRLVWSLDGRWLAFTKPTGEPDYSSCPVVEVGWIARATGAVTILGRGIGDVAWIARRGDAEQPQLVYTGASDARLRWADPTSGTSGVLWDGYAETCRGPLLTSADGQWLGFLDVAGGGDDVVLLNLVTGGTRRLDDLPVGYPSVQLPRVYLWLDPLARFLYASRSFPTVVTRVDLVTGARTVAATDPGILVAVGPEGERLAFVRNSPGKPPVLVIVEPATGHMETVERLGWVAWEPAAYQPVVFSAWRRTWEREDRPVAAGLAARSWTWGPQPLRVTIEEYRDAPGGRRAVLYWDKARMEVTALSGSRDTRWYVTNGLLAKELITGQVQVGDAVFEEREPAMIPVAGDLDDPSGPTYATFRDFLTAPPLPVGAEIRWRMHRDGRVTEDGPGGVYAAVLIPETNHTVADVFWAFLQSEGVVWGDGQATEGRLFEPTFFATGFPITEPYWATVKVGGVFRDVLVQCFERRCLTYTPSNAPGWQVEMGNVGQHYLTWRDHW</sequence>
<comment type="caution">
    <text evidence="1">The sequence shown here is derived from an EMBL/GenBank/DDBJ whole genome shotgun (WGS) entry which is preliminary data.</text>
</comment>
<name>A0A7C1JMG5_THERO</name>
<proteinExistence type="predicted"/>
<dbReference type="SUPFAM" id="SSF82171">
    <property type="entry name" value="DPP6 N-terminal domain-like"/>
    <property type="match status" value="1"/>
</dbReference>
<dbReference type="Pfam" id="PF07676">
    <property type="entry name" value="PD40"/>
    <property type="match status" value="1"/>
</dbReference>
<accession>A0A7C1JMG5</accession>
<dbReference type="EMBL" id="DSJL01000011">
    <property type="protein sequence ID" value="HEF66460.1"/>
    <property type="molecule type" value="Genomic_DNA"/>
</dbReference>
<organism evidence="1">
    <name type="scientific">Thermomicrobium roseum</name>
    <dbReference type="NCBI Taxonomy" id="500"/>
    <lineage>
        <taxon>Bacteria</taxon>
        <taxon>Pseudomonadati</taxon>
        <taxon>Thermomicrobiota</taxon>
        <taxon>Thermomicrobia</taxon>
        <taxon>Thermomicrobiales</taxon>
        <taxon>Thermomicrobiaceae</taxon>
        <taxon>Thermomicrobium</taxon>
    </lineage>
</organism>
<dbReference type="InterPro" id="IPR011659">
    <property type="entry name" value="WD40"/>
</dbReference>